<dbReference type="PANTHER" id="PTHR30204">
    <property type="entry name" value="REDOX-CYCLING DRUG-SENSING TRANSCRIPTIONAL ACTIVATOR SOXR"/>
    <property type="match status" value="1"/>
</dbReference>
<dbReference type="GO" id="GO:0003700">
    <property type="term" value="F:DNA-binding transcription factor activity"/>
    <property type="evidence" value="ECO:0007669"/>
    <property type="project" value="InterPro"/>
</dbReference>
<dbReference type="InterPro" id="IPR000551">
    <property type="entry name" value="MerR-type_HTH_dom"/>
</dbReference>
<dbReference type="AlphaFoldDB" id="A0A0R1RG10"/>
<reference evidence="6 7" key="1">
    <citation type="journal article" date="2015" name="Genome Announc.">
        <title>Expanding the biotechnology potential of lactobacilli through comparative genomics of 213 strains and associated genera.</title>
        <authorList>
            <person name="Sun Z."/>
            <person name="Harris H.M."/>
            <person name="McCann A."/>
            <person name="Guo C."/>
            <person name="Argimon S."/>
            <person name="Zhang W."/>
            <person name="Yang X."/>
            <person name="Jeffery I.B."/>
            <person name="Cooney J.C."/>
            <person name="Kagawa T.F."/>
            <person name="Liu W."/>
            <person name="Song Y."/>
            <person name="Salvetti E."/>
            <person name="Wrobel A."/>
            <person name="Rasinkangas P."/>
            <person name="Parkhill J."/>
            <person name="Rea M.C."/>
            <person name="O'Sullivan O."/>
            <person name="Ritari J."/>
            <person name="Douillard F.P."/>
            <person name="Paul Ross R."/>
            <person name="Yang R."/>
            <person name="Briner A.E."/>
            <person name="Felis G.E."/>
            <person name="de Vos W.M."/>
            <person name="Barrangou R."/>
            <person name="Klaenhammer T.R."/>
            <person name="Caufield P.W."/>
            <person name="Cui Y."/>
            <person name="Zhang H."/>
            <person name="O'Toole P.W."/>
        </authorList>
    </citation>
    <scope>NUCLEOTIDE SEQUENCE [LARGE SCALE GENOMIC DNA]</scope>
    <source>
        <strain evidence="6 7">DSM 15814</strain>
    </source>
</reference>
<evidence type="ECO:0000256" key="3">
    <source>
        <dbReference type="ARBA" id="ARBA00023125"/>
    </source>
</evidence>
<sequence length="270" mass="30592">MLKISAFAKLAQTTRRTLILYDEQNIFKPAEVSDEGYRFYNYDQLYELSFILTLRKLGLSLDEIKQISSTESKKSPNVLLTNLQSRVDEQIHDLLAVKQSLGSRMTAINSETPIHCDAPYIHEHKTQSFWQSTTLHDCSRQQIAEAFAEFYKRLDPLVSINGKCSGFVLDLPNANAAQFINAPFHLIKEATTDINNAFITTVNRPAGDYLAIDIDNDDTAICNGIDLIHQYAVAHKLTLRGPLWQINMDEDIRLPEATTAVLRLEYLIAN</sequence>
<keyword evidence="7" id="KW-1185">Reference proteome</keyword>
<dbReference type="OrthoDB" id="9814833at2"/>
<dbReference type="eggNOG" id="COG0789">
    <property type="taxonomic scope" value="Bacteria"/>
</dbReference>
<accession>A0A0R1RG10</accession>
<dbReference type="STRING" id="1114972.FD35_GL002371"/>
<name>A0A0R1RG10_9LACO</name>
<comment type="caution">
    <text evidence="6">The sequence shown here is derived from an EMBL/GenBank/DDBJ whole genome shotgun (WGS) entry which is preliminary data.</text>
</comment>
<dbReference type="Gene3D" id="1.10.1660.10">
    <property type="match status" value="1"/>
</dbReference>
<evidence type="ECO:0000256" key="2">
    <source>
        <dbReference type="ARBA" id="ARBA00023015"/>
    </source>
</evidence>
<dbReference type="Proteomes" id="UP000051999">
    <property type="component" value="Unassembled WGS sequence"/>
</dbReference>
<evidence type="ECO:0000259" key="5">
    <source>
        <dbReference type="PROSITE" id="PS50937"/>
    </source>
</evidence>
<dbReference type="Pfam" id="PF13411">
    <property type="entry name" value="MerR_1"/>
    <property type="match status" value="1"/>
</dbReference>
<keyword evidence="2" id="KW-0805">Transcription regulation</keyword>
<dbReference type="GO" id="GO:0003677">
    <property type="term" value="F:DNA binding"/>
    <property type="evidence" value="ECO:0007669"/>
    <property type="project" value="UniProtKB-KW"/>
</dbReference>
<dbReference type="SUPFAM" id="SSF46955">
    <property type="entry name" value="Putative DNA-binding domain"/>
    <property type="match status" value="1"/>
</dbReference>
<evidence type="ECO:0000256" key="1">
    <source>
        <dbReference type="ARBA" id="ARBA00022491"/>
    </source>
</evidence>
<dbReference type="InterPro" id="IPR009061">
    <property type="entry name" value="DNA-bd_dom_put_sf"/>
</dbReference>
<evidence type="ECO:0000313" key="6">
    <source>
        <dbReference type="EMBL" id="KRL55839.1"/>
    </source>
</evidence>
<dbReference type="PANTHER" id="PTHR30204:SF69">
    <property type="entry name" value="MERR-FAMILY TRANSCRIPTIONAL REGULATOR"/>
    <property type="match status" value="1"/>
</dbReference>
<organism evidence="6 7">
    <name type="scientific">Furfurilactobacillus rossiae DSM 15814</name>
    <dbReference type="NCBI Taxonomy" id="1114972"/>
    <lineage>
        <taxon>Bacteria</taxon>
        <taxon>Bacillati</taxon>
        <taxon>Bacillota</taxon>
        <taxon>Bacilli</taxon>
        <taxon>Lactobacillales</taxon>
        <taxon>Lactobacillaceae</taxon>
        <taxon>Furfurilactobacillus</taxon>
    </lineage>
</organism>
<evidence type="ECO:0000313" key="7">
    <source>
        <dbReference type="Proteomes" id="UP000051999"/>
    </source>
</evidence>
<proteinExistence type="predicted"/>
<dbReference type="RefSeq" id="WP_017261337.1">
    <property type="nucleotide sequence ID" value="NZ_AUAW01000008.1"/>
</dbReference>
<dbReference type="EMBL" id="AZFF01000006">
    <property type="protein sequence ID" value="KRL55839.1"/>
    <property type="molecule type" value="Genomic_DNA"/>
</dbReference>
<gene>
    <name evidence="6" type="ORF">FD35_GL002371</name>
</gene>
<keyword evidence="1" id="KW-0678">Repressor</keyword>
<evidence type="ECO:0000256" key="4">
    <source>
        <dbReference type="ARBA" id="ARBA00023163"/>
    </source>
</evidence>
<dbReference type="SMART" id="SM00422">
    <property type="entry name" value="HTH_MERR"/>
    <property type="match status" value="1"/>
</dbReference>
<dbReference type="InterPro" id="IPR047057">
    <property type="entry name" value="MerR_fam"/>
</dbReference>
<feature type="domain" description="HTH merR-type" evidence="5">
    <location>
        <begin position="1"/>
        <end position="70"/>
    </location>
</feature>
<protein>
    <submittedName>
        <fullName evidence="6">Transcriptional regulator</fullName>
    </submittedName>
</protein>
<keyword evidence="3" id="KW-0238">DNA-binding</keyword>
<dbReference type="PATRIC" id="fig|1114972.6.peg.2434"/>
<keyword evidence="4" id="KW-0804">Transcription</keyword>
<dbReference type="PROSITE" id="PS50937">
    <property type="entry name" value="HTH_MERR_2"/>
    <property type="match status" value="1"/>
</dbReference>